<gene>
    <name evidence="7" type="ORF">Tci_053060</name>
</gene>
<dbReference type="SMART" id="SM00774">
    <property type="entry name" value="WRKY"/>
    <property type="match status" value="1"/>
</dbReference>
<evidence type="ECO:0000256" key="4">
    <source>
        <dbReference type="ARBA" id="ARBA00023163"/>
    </source>
</evidence>
<dbReference type="PROSITE" id="PS50811">
    <property type="entry name" value="WRKY"/>
    <property type="match status" value="1"/>
</dbReference>
<keyword evidence="4" id="KW-0804">Transcription</keyword>
<dbReference type="GO" id="GO:0043565">
    <property type="term" value="F:sequence-specific DNA binding"/>
    <property type="evidence" value="ECO:0007669"/>
    <property type="project" value="InterPro"/>
</dbReference>
<evidence type="ECO:0000256" key="1">
    <source>
        <dbReference type="ARBA" id="ARBA00004123"/>
    </source>
</evidence>
<keyword evidence="5" id="KW-0539">Nucleus</keyword>
<evidence type="ECO:0000256" key="3">
    <source>
        <dbReference type="ARBA" id="ARBA00023125"/>
    </source>
</evidence>
<keyword evidence="3" id="KW-0238">DNA-binding</keyword>
<feature type="domain" description="WRKY" evidence="6">
    <location>
        <begin position="9"/>
        <end position="72"/>
    </location>
</feature>
<dbReference type="PANTHER" id="PTHR31282">
    <property type="entry name" value="WRKY TRANSCRIPTION FACTOR 21-RELATED"/>
    <property type="match status" value="1"/>
</dbReference>
<dbReference type="EMBL" id="BKCJ010008205">
    <property type="protein sequence ID" value="GEU81082.1"/>
    <property type="molecule type" value="Genomic_DNA"/>
</dbReference>
<dbReference type="SUPFAM" id="SSF118290">
    <property type="entry name" value="WRKY DNA-binding domain"/>
    <property type="match status" value="1"/>
</dbReference>
<dbReference type="Gene3D" id="2.20.25.80">
    <property type="entry name" value="WRKY domain"/>
    <property type="match status" value="1"/>
</dbReference>
<evidence type="ECO:0000259" key="6">
    <source>
        <dbReference type="PROSITE" id="PS50811"/>
    </source>
</evidence>
<dbReference type="GO" id="GO:0005634">
    <property type="term" value="C:nucleus"/>
    <property type="evidence" value="ECO:0007669"/>
    <property type="project" value="UniProtKB-SubCell"/>
</dbReference>
<comment type="subcellular location">
    <subcellularLocation>
        <location evidence="1">Nucleus</location>
    </subcellularLocation>
</comment>
<name>A0A6L2N7I6_TANCI</name>
<dbReference type="InterPro" id="IPR003657">
    <property type="entry name" value="WRKY_dom"/>
</dbReference>
<dbReference type="AlphaFoldDB" id="A0A6L2N7I6"/>
<protein>
    <submittedName>
        <fullName evidence="7">Probable WRKY transcription factor 70</fullName>
    </submittedName>
</protein>
<dbReference type="Pfam" id="PF03106">
    <property type="entry name" value="WRKY"/>
    <property type="match status" value="1"/>
</dbReference>
<proteinExistence type="predicted"/>
<dbReference type="InterPro" id="IPR036576">
    <property type="entry name" value="WRKY_dom_sf"/>
</dbReference>
<dbReference type="GO" id="GO:0003700">
    <property type="term" value="F:DNA-binding transcription factor activity"/>
    <property type="evidence" value="ECO:0007669"/>
    <property type="project" value="InterPro"/>
</dbReference>
<comment type="caution">
    <text evidence="7">The sequence shown here is derived from an EMBL/GenBank/DDBJ whole genome shotgun (WGS) entry which is preliminary data.</text>
</comment>
<keyword evidence="2" id="KW-0805">Transcription regulation</keyword>
<sequence length="204" mass="22922">RNSSACTKITSTLIDDGYGWRKYGQKAILDAKHQRNYYRCTHKIEQGCQATKQVQKTDDVPPKYKITYNGHHTCKNLQKVPQIILDCPNPRDNSILLNFGTNTITENALSGSCFGSINQTPKDGLPSIVMKHEQNYSFDHYTKCEPIMGLSQVPSDPMSMMSSEIDHEDMISSGVFSSTCSTNGYEMDDMFGSNDFGDFPFELC</sequence>
<accession>A0A6L2N7I6</accession>
<evidence type="ECO:0000256" key="2">
    <source>
        <dbReference type="ARBA" id="ARBA00023015"/>
    </source>
</evidence>
<dbReference type="InterPro" id="IPR044810">
    <property type="entry name" value="WRKY_plant"/>
</dbReference>
<feature type="non-terminal residue" evidence="7">
    <location>
        <position position="1"/>
    </location>
</feature>
<evidence type="ECO:0000313" key="7">
    <source>
        <dbReference type="EMBL" id="GEU81082.1"/>
    </source>
</evidence>
<evidence type="ECO:0000256" key="5">
    <source>
        <dbReference type="ARBA" id="ARBA00023242"/>
    </source>
</evidence>
<reference evidence="7" key="1">
    <citation type="journal article" date="2019" name="Sci. Rep.">
        <title>Draft genome of Tanacetum cinerariifolium, the natural source of mosquito coil.</title>
        <authorList>
            <person name="Yamashiro T."/>
            <person name="Shiraishi A."/>
            <person name="Satake H."/>
            <person name="Nakayama K."/>
        </authorList>
    </citation>
    <scope>NUCLEOTIDE SEQUENCE</scope>
</reference>
<organism evidence="7">
    <name type="scientific">Tanacetum cinerariifolium</name>
    <name type="common">Dalmatian daisy</name>
    <name type="synonym">Chrysanthemum cinerariifolium</name>
    <dbReference type="NCBI Taxonomy" id="118510"/>
    <lineage>
        <taxon>Eukaryota</taxon>
        <taxon>Viridiplantae</taxon>
        <taxon>Streptophyta</taxon>
        <taxon>Embryophyta</taxon>
        <taxon>Tracheophyta</taxon>
        <taxon>Spermatophyta</taxon>
        <taxon>Magnoliopsida</taxon>
        <taxon>eudicotyledons</taxon>
        <taxon>Gunneridae</taxon>
        <taxon>Pentapetalae</taxon>
        <taxon>asterids</taxon>
        <taxon>campanulids</taxon>
        <taxon>Asterales</taxon>
        <taxon>Asteraceae</taxon>
        <taxon>Asteroideae</taxon>
        <taxon>Anthemideae</taxon>
        <taxon>Anthemidinae</taxon>
        <taxon>Tanacetum</taxon>
    </lineage>
</organism>